<evidence type="ECO:0000313" key="1">
    <source>
        <dbReference type="EMBL" id="JAD77868.1"/>
    </source>
</evidence>
<name>A0A0A9CTV7_ARUDO</name>
<reference evidence="1" key="1">
    <citation type="submission" date="2014-09" db="EMBL/GenBank/DDBJ databases">
        <authorList>
            <person name="Magalhaes I.L.F."/>
            <person name="Oliveira U."/>
            <person name="Santos F.R."/>
            <person name="Vidigal T.H.D.A."/>
            <person name="Brescovit A.D."/>
            <person name="Santos A.J."/>
        </authorList>
    </citation>
    <scope>NUCLEOTIDE SEQUENCE</scope>
    <source>
        <tissue evidence="1">Shoot tissue taken approximately 20 cm above the soil surface</tissue>
    </source>
</reference>
<dbReference type="AlphaFoldDB" id="A0A0A9CTV7"/>
<protein>
    <submittedName>
        <fullName evidence="1">Uncharacterized protein</fullName>
    </submittedName>
</protein>
<reference evidence="1" key="2">
    <citation type="journal article" date="2015" name="Data Brief">
        <title>Shoot transcriptome of the giant reed, Arundo donax.</title>
        <authorList>
            <person name="Barrero R.A."/>
            <person name="Guerrero F.D."/>
            <person name="Moolhuijzen P."/>
            <person name="Goolsby J.A."/>
            <person name="Tidwell J."/>
            <person name="Bellgard S.E."/>
            <person name="Bellgard M.I."/>
        </authorList>
    </citation>
    <scope>NUCLEOTIDE SEQUENCE</scope>
    <source>
        <tissue evidence="1">Shoot tissue taken approximately 20 cm above the soil surface</tissue>
    </source>
</reference>
<organism evidence="1">
    <name type="scientific">Arundo donax</name>
    <name type="common">Giant reed</name>
    <name type="synonym">Donax arundinaceus</name>
    <dbReference type="NCBI Taxonomy" id="35708"/>
    <lineage>
        <taxon>Eukaryota</taxon>
        <taxon>Viridiplantae</taxon>
        <taxon>Streptophyta</taxon>
        <taxon>Embryophyta</taxon>
        <taxon>Tracheophyta</taxon>
        <taxon>Spermatophyta</taxon>
        <taxon>Magnoliopsida</taxon>
        <taxon>Liliopsida</taxon>
        <taxon>Poales</taxon>
        <taxon>Poaceae</taxon>
        <taxon>PACMAD clade</taxon>
        <taxon>Arundinoideae</taxon>
        <taxon>Arundineae</taxon>
        <taxon>Arundo</taxon>
    </lineage>
</organism>
<accession>A0A0A9CTV7</accession>
<proteinExistence type="predicted"/>
<dbReference type="EMBL" id="GBRH01220027">
    <property type="protein sequence ID" value="JAD77868.1"/>
    <property type="molecule type" value="Transcribed_RNA"/>
</dbReference>
<sequence length="93" mass="10140">MCFLNSSMVICSIFLLVMLHLDILIQPVNYTVLASKIVKKPTLGASILLKHRPLQPRGAPTGAQNGMLVGAILIYSLMVLYLGARSLYPITTI</sequence>